<reference evidence="10 11" key="1">
    <citation type="submission" date="2017-10" db="EMBL/GenBank/DDBJ databases">
        <title>The draft genome sequence of Lewinella nigricans NBRC 102662.</title>
        <authorList>
            <person name="Wang K."/>
        </authorList>
    </citation>
    <scope>NUCLEOTIDE SEQUENCE [LARGE SCALE GENOMIC DNA]</scope>
    <source>
        <strain evidence="10 11">NBRC 102662</strain>
    </source>
</reference>
<evidence type="ECO:0000256" key="4">
    <source>
        <dbReference type="ARBA" id="ARBA00023125"/>
    </source>
</evidence>
<gene>
    <name evidence="10" type="ORF">CRP01_13065</name>
</gene>
<keyword evidence="11" id="KW-1185">Reference proteome</keyword>
<evidence type="ECO:0000313" key="11">
    <source>
        <dbReference type="Proteomes" id="UP000223913"/>
    </source>
</evidence>
<name>A0A2D0NBZ7_FLAN2</name>
<feature type="domain" description="OmpR/PhoB-type" evidence="9">
    <location>
        <begin position="124"/>
        <end position="224"/>
    </location>
</feature>
<dbReference type="GO" id="GO:0000976">
    <property type="term" value="F:transcription cis-regulatory region binding"/>
    <property type="evidence" value="ECO:0007669"/>
    <property type="project" value="TreeGrafter"/>
</dbReference>
<evidence type="ECO:0000256" key="7">
    <source>
        <dbReference type="PROSITE-ProRule" id="PRU01091"/>
    </source>
</evidence>
<dbReference type="InterPro" id="IPR001789">
    <property type="entry name" value="Sig_transdc_resp-reg_receiver"/>
</dbReference>
<dbReference type="OrthoDB" id="9790442at2"/>
<sequence>MKVLIVEDEKELSENVNAYLTNGGFICEVASTFWEASDKISSFSYDVVLLDIMLPDGDGLNLLRILKQENSNTGVLILSAKNALDDRVTGLELGADDYLTKPFHLPELQARLKAIFRRRMMDGRNDVVFNEVRLDPDTMEAWVGDEQLPLTVKEFELLLFFITNKKRVLTKQSIAEHLWGDNVDFLDSFDFVYQHIKNLRKKMTSAQGNDYIKTIYGMGYKFTD</sequence>
<dbReference type="Gene3D" id="6.10.250.690">
    <property type="match status" value="1"/>
</dbReference>
<evidence type="ECO:0000256" key="3">
    <source>
        <dbReference type="ARBA" id="ARBA00023015"/>
    </source>
</evidence>
<evidence type="ECO:0000313" key="10">
    <source>
        <dbReference type="EMBL" id="PHN05906.1"/>
    </source>
</evidence>
<proteinExistence type="predicted"/>
<dbReference type="Pfam" id="PF00486">
    <property type="entry name" value="Trans_reg_C"/>
    <property type="match status" value="1"/>
</dbReference>
<feature type="domain" description="Response regulatory" evidence="8">
    <location>
        <begin position="2"/>
        <end position="116"/>
    </location>
</feature>
<protein>
    <submittedName>
        <fullName evidence="10">DNA-binding response regulator</fullName>
    </submittedName>
</protein>
<dbReference type="InterPro" id="IPR039420">
    <property type="entry name" value="WalR-like"/>
</dbReference>
<dbReference type="GO" id="GO:0006355">
    <property type="term" value="P:regulation of DNA-templated transcription"/>
    <property type="evidence" value="ECO:0007669"/>
    <property type="project" value="InterPro"/>
</dbReference>
<evidence type="ECO:0000259" key="8">
    <source>
        <dbReference type="PROSITE" id="PS50110"/>
    </source>
</evidence>
<evidence type="ECO:0000256" key="6">
    <source>
        <dbReference type="PROSITE-ProRule" id="PRU00169"/>
    </source>
</evidence>
<dbReference type="GO" id="GO:0032993">
    <property type="term" value="C:protein-DNA complex"/>
    <property type="evidence" value="ECO:0007669"/>
    <property type="project" value="TreeGrafter"/>
</dbReference>
<dbReference type="CDD" id="cd00383">
    <property type="entry name" value="trans_reg_C"/>
    <property type="match status" value="1"/>
</dbReference>
<dbReference type="GO" id="GO:0005829">
    <property type="term" value="C:cytosol"/>
    <property type="evidence" value="ECO:0007669"/>
    <property type="project" value="TreeGrafter"/>
</dbReference>
<dbReference type="PANTHER" id="PTHR48111:SF22">
    <property type="entry name" value="REGULATOR OF RPOS"/>
    <property type="match status" value="1"/>
</dbReference>
<dbReference type="CDD" id="cd17624">
    <property type="entry name" value="REC_OmpR_PmrA-like"/>
    <property type="match status" value="1"/>
</dbReference>
<evidence type="ECO:0000256" key="2">
    <source>
        <dbReference type="ARBA" id="ARBA00023012"/>
    </source>
</evidence>
<comment type="caution">
    <text evidence="10">The sequence shown here is derived from an EMBL/GenBank/DDBJ whole genome shotgun (WGS) entry which is preliminary data.</text>
</comment>
<dbReference type="AlphaFoldDB" id="A0A2D0NBZ7"/>
<organism evidence="10 11">
    <name type="scientific">Flavilitoribacter nigricans (strain ATCC 23147 / DSM 23189 / NBRC 102662 / NCIMB 1420 / SS-2)</name>
    <name type="common">Lewinella nigricans</name>
    <dbReference type="NCBI Taxonomy" id="1122177"/>
    <lineage>
        <taxon>Bacteria</taxon>
        <taxon>Pseudomonadati</taxon>
        <taxon>Bacteroidota</taxon>
        <taxon>Saprospiria</taxon>
        <taxon>Saprospirales</taxon>
        <taxon>Lewinellaceae</taxon>
        <taxon>Flavilitoribacter</taxon>
    </lineage>
</organism>
<dbReference type="PROSITE" id="PS50110">
    <property type="entry name" value="RESPONSE_REGULATORY"/>
    <property type="match status" value="1"/>
</dbReference>
<keyword evidence="4 7" id="KW-0238">DNA-binding</keyword>
<dbReference type="Proteomes" id="UP000223913">
    <property type="component" value="Unassembled WGS sequence"/>
</dbReference>
<dbReference type="GO" id="GO:0000156">
    <property type="term" value="F:phosphorelay response regulator activity"/>
    <property type="evidence" value="ECO:0007669"/>
    <property type="project" value="TreeGrafter"/>
</dbReference>
<keyword evidence="3" id="KW-0805">Transcription regulation</keyword>
<dbReference type="SMART" id="SM00862">
    <property type="entry name" value="Trans_reg_C"/>
    <property type="match status" value="1"/>
</dbReference>
<accession>A0A2D0NBZ7</accession>
<evidence type="ECO:0000256" key="1">
    <source>
        <dbReference type="ARBA" id="ARBA00022553"/>
    </source>
</evidence>
<dbReference type="PANTHER" id="PTHR48111">
    <property type="entry name" value="REGULATOR OF RPOS"/>
    <property type="match status" value="1"/>
</dbReference>
<dbReference type="Gene3D" id="1.10.10.10">
    <property type="entry name" value="Winged helix-like DNA-binding domain superfamily/Winged helix DNA-binding domain"/>
    <property type="match status" value="1"/>
</dbReference>
<keyword evidence="2" id="KW-0902">Two-component regulatory system</keyword>
<feature type="modified residue" description="4-aspartylphosphate" evidence="6">
    <location>
        <position position="51"/>
    </location>
</feature>
<keyword evidence="5" id="KW-0804">Transcription</keyword>
<dbReference type="InterPro" id="IPR001867">
    <property type="entry name" value="OmpR/PhoB-type_DNA-bd"/>
</dbReference>
<dbReference type="Pfam" id="PF00072">
    <property type="entry name" value="Response_reg"/>
    <property type="match status" value="1"/>
</dbReference>
<dbReference type="EMBL" id="PDUD01000019">
    <property type="protein sequence ID" value="PHN05906.1"/>
    <property type="molecule type" value="Genomic_DNA"/>
</dbReference>
<evidence type="ECO:0000259" key="9">
    <source>
        <dbReference type="PROSITE" id="PS51755"/>
    </source>
</evidence>
<dbReference type="InterPro" id="IPR011006">
    <property type="entry name" value="CheY-like_superfamily"/>
</dbReference>
<feature type="DNA-binding region" description="OmpR/PhoB-type" evidence="7">
    <location>
        <begin position="124"/>
        <end position="224"/>
    </location>
</feature>
<dbReference type="PROSITE" id="PS51755">
    <property type="entry name" value="OMPR_PHOB"/>
    <property type="match status" value="1"/>
</dbReference>
<dbReference type="SMART" id="SM00448">
    <property type="entry name" value="REC"/>
    <property type="match status" value="1"/>
</dbReference>
<dbReference type="InterPro" id="IPR036388">
    <property type="entry name" value="WH-like_DNA-bd_sf"/>
</dbReference>
<dbReference type="Gene3D" id="3.40.50.2300">
    <property type="match status" value="1"/>
</dbReference>
<dbReference type="SUPFAM" id="SSF52172">
    <property type="entry name" value="CheY-like"/>
    <property type="match status" value="1"/>
</dbReference>
<evidence type="ECO:0000256" key="5">
    <source>
        <dbReference type="ARBA" id="ARBA00023163"/>
    </source>
</evidence>
<keyword evidence="1 6" id="KW-0597">Phosphoprotein</keyword>
<dbReference type="RefSeq" id="WP_099150499.1">
    <property type="nucleotide sequence ID" value="NZ_PDUD01000019.1"/>
</dbReference>